<dbReference type="RefSeq" id="WP_251947831.1">
    <property type="nucleotide sequence ID" value="NZ_CP080572.1"/>
</dbReference>
<evidence type="ECO:0000313" key="3">
    <source>
        <dbReference type="Proteomes" id="UP001056425"/>
    </source>
</evidence>
<organism evidence="2 3">
    <name type="scientific">Thermococcus argininiproducens</name>
    <dbReference type="NCBI Taxonomy" id="2866384"/>
    <lineage>
        <taxon>Archaea</taxon>
        <taxon>Methanobacteriati</taxon>
        <taxon>Methanobacteriota</taxon>
        <taxon>Thermococci</taxon>
        <taxon>Thermococcales</taxon>
        <taxon>Thermococcaceae</taxon>
        <taxon>Thermococcus</taxon>
    </lineage>
</organism>
<gene>
    <name evidence="2" type="ORF">K1720_06510</name>
</gene>
<dbReference type="EMBL" id="CP080572">
    <property type="protein sequence ID" value="USG99196.1"/>
    <property type="molecule type" value="Genomic_DNA"/>
</dbReference>
<dbReference type="KEGG" id="thei:K1720_06510"/>
<accession>A0A9E7M9I1</accession>
<reference evidence="2 3" key="1">
    <citation type="submission" date="2021-08" db="EMBL/GenBank/DDBJ databases">
        <title>Thermococcus onnuriiensis IOH2.</title>
        <authorList>
            <person name="Park Y.-J."/>
        </authorList>
    </citation>
    <scope>NUCLEOTIDE SEQUENCE [LARGE SCALE GENOMIC DNA]</scope>
    <source>
        <strain evidence="2 3">IOH2</strain>
    </source>
</reference>
<proteinExistence type="predicted"/>
<evidence type="ECO:0000256" key="1">
    <source>
        <dbReference type="SAM" id="Coils"/>
    </source>
</evidence>
<dbReference type="Proteomes" id="UP001056425">
    <property type="component" value="Chromosome"/>
</dbReference>
<dbReference type="AlphaFoldDB" id="A0A9E7M9I1"/>
<feature type="coiled-coil region" evidence="1">
    <location>
        <begin position="41"/>
        <end position="106"/>
    </location>
</feature>
<keyword evidence="1" id="KW-0175">Coiled coil</keyword>
<sequence length="108" mass="13117">MEKIEIRVEKERFKELKNADITELIKKNLSKAERTLQAEREIFLLKTKVKLEEKLQEIEAELEELRKFYKKALEDKELMLEIRKKLQTENKELKKELEAKKRESNNKT</sequence>
<evidence type="ECO:0000313" key="2">
    <source>
        <dbReference type="EMBL" id="USG99196.1"/>
    </source>
</evidence>
<protein>
    <submittedName>
        <fullName evidence="2">Uncharacterized protein</fullName>
    </submittedName>
</protein>
<keyword evidence="3" id="KW-1185">Reference proteome</keyword>
<name>A0A9E7M9I1_9EURY</name>
<dbReference type="GeneID" id="72777983"/>